<dbReference type="eggNOG" id="COG3678">
    <property type="taxonomic scope" value="Bacteria"/>
</dbReference>
<evidence type="ECO:0000313" key="2">
    <source>
        <dbReference type="Proteomes" id="UP000023430"/>
    </source>
</evidence>
<keyword evidence="2" id="KW-1185">Reference proteome</keyword>
<accession>X7F8G0</accession>
<dbReference type="OrthoDB" id="7688532at2"/>
<dbReference type="EMBL" id="JAME01000019">
    <property type="protein sequence ID" value="ETX28379.1"/>
    <property type="molecule type" value="Genomic_DNA"/>
</dbReference>
<name>X7F8G0_9RHOB</name>
<dbReference type="AlphaFoldDB" id="X7F8G0"/>
<comment type="caution">
    <text evidence="1">The sequence shown here is derived from an EMBL/GenBank/DDBJ whole genome shotgun (WGS) entry which is preliminary data.</text>
</comment>
<dbReference type="STRING" id="1449351.RISW2_06685"/>
<dbReference type="Proteomes" id="UP000023430">
    <property type="component" value="Unassembled WGS sequence"/>
</dbReference>
<dbReference type="Pfam" id="PF13801">
    <property type="entry name" value="Metal_resist"/>
    <property type="match status" value="1"/>
</dbReference>
<sequence>METAQPRRGRWMRIALVLSLAANLVVGGIVAGTFLREGPHRGGARGPDHGFVYYRAFTEEERRALRQAIRQDMGRDADAPQDRAARRAAFLDGYRETAAALRADPFDPAALDRALGQQNERATERRARGQEVLVEFLAAMAPEDRAAYAERLSREIARLAERR</sequence>
<protein>
    <submittedName>
        <fullName evidence="1">RNA polymerase sigma-70 factor</fullName>
    </submittedName>
</protein>
<proteinExistence type="predicted"/>
<dbReference type="RefSeq" id="WP_043771891.1">
    <property type="nucleotide sequence ID" value="NZ_JAME01000019.1"/>
</dbReference>
<reference evidence="1 2" key="1">
    <citation type="submission" date="2014-01" db="EMBL/GenBank/DDBJ databases">
        <title>Roseivivax isoporae LMG 25204 Genome Sequencing.</title>
        <authorList>
            <person name="Lai Q."/>
            <person name="Li G."/>
            <person name="Shao Z."/>
        </authorList>
    </citation>
    <scope>NUCLEOTIDE SEQUENCE [LARGE SCALE GENOMIC DNA]</scope>
    <source>
        <strain evidence="1 2">LMG 25204</strain>
    </source>
</reference>
<gene>
    <name evidence="1" type="ORF">RISW2_06685</name>
</gene>
<dbReference type="InterPro" id="IPR025961">
    <property type="entry name" value="Metal_resist"/>
</dbReference>
<evidence type="ECO:0000313" key="1">
    <source>
        <dbReference type="EMBL" id="ETX28379.1"/>
    </source>
</evidence>
<organism evidence="1 2">
    <name type="scientific">Roseivivax isoporae LMG 25204</name>
    <dbReference type="NCBI Taxonomy" id="1449351"/>
    <lineage>
        <taxon>Bacteria</taxon>
        <taxon>Pseudomonadati</taxon>
        <taxon>Pseudomonadota</taxon>
        <taxon>Alphaproteobacteria</taxon>
        <taxon>Rhodobacterales</taxon>
        <taxon>Roseobacteraceae</taxon>
        <taxon>Roseivivax</taxon>
    </lineage>
</organism>